<proteinExistence type="predicted"/>
<dbReference type="EMBL" id="LAZR01063629">
    <property type="protein sequence ID" value="KKK59132.1"/>
    <property type="molecule type" value="Genomic_DNA"/>
</dbReference>
<sequence>MIFSSNSFLTHVKGTVMGGGRNPAGEVYHDGGFLRRSETVDLGSLKPTLTDSSTGDPSNTIAAGVGISTWTFPLTFAKLADGDIITAFTPGFKFQILSVDVLIHNPVTTASKASTLNLEIGTTNLTGGAVALTSANATPLGVIVAGSAVGGLNTGSSSDTVSCEASSTTAFIEGNGSLVIKVQNMDTADAFAALATQQGTADETHARVLKVPAAQDNIGNVVFAVPR</sequence>
<organism evidence="1">
    <name type="scientific">marine sediment metagenome</name>
    <dbReference type="NCBI Taxonomy" id="412755"/>
    <lineage>
        <taxon>unclassified sequences</taxon>
        <taxon>metagenomes</taxon>
        <taxon>ecological metagenomes</taxon>
    </lineage>
</organism>
<reference evidence="1" key="1">
    <citation type="journal article" date="2015" name="Nature">
        <title>Complex archaea that bridge the gap between prokaryotes and eukaryotes.</title>
        <authorList>
            <person name="Spang A."/>
            <person name="Saw J.H."/>
            <person name="Jorgensen S.L."/>
            <person name="Zaremba-Niedzwiedzka K."/>
            <person name="Martijn J."/>
            <person name="Lind A.E."/>
            <person name="van Eijk R."/>
            <person name="Schleper C."/>
            <person name="Guy L."/>
            <person name="Ettema T.J."/>
        </authorList>
    </citation>
    <scope>NUCLEOTIDE SEQUENCE</scope>
</reference>
<accession>A0A0F8WQC2</accession>
<comment type="caution">
    <text evidence="1">The sequence shown here is derived from an EMBL/GenBank/DDBJ whole genome shotgun (WGS) entry which is preliminary data.</text>
</comment>
<dbReference type="AlphaFoldDB" id="A0A0F8WQC2"/>
<feature type="non-terminal residue" evidence="1">
    <location>
        <position position="227"/>
    </location>
</feature>
<protein>
    <submittedName>
        <fullName evidence="1">Uncharacterized protein</fullName>
    </submittedName>
</protein>
<gene>
    <name evidence="1" type="ORF">LCGC14_3037440</name>
</gene>
<evidence type="ECO:0000313" key="1">
    <source>
        <dbReference type="EMBL" id="KKK59132.1"/>
    </source>
</evidence>
<name>A0A0F8WQC2_9ZZZZ</name>